<evidence type="ECO:0008006" key="2">
    <source>
        <dbReference type="Google" id="ProtNLM"/>
    </source>
</evidence>
<evidence type="ECO:0000313" key="1">
    <source>
        <dbReference type="EMBL" id="VVV06069.1"/>
    </source>
</evidence>
<gene>
    <name evidence="1" type="ORF">AW0309160_03553</name>
</gene>
<proteinExistence type="predicted"/>
<name>A0A5Q4ZWW7_9GAMM</name>
<dbReference type="EMBL" id="LR721751">
    <property type="protein sequence ID" value="VVV06069.1"/>
    <property type="molecule type" value="Genomic_DNA"/>
</dbReference>
<reference evidence="1" key="1">
    <citation type="submission" date="2019-09" db="EMBL/GenBank/DDBJ databases">
        <authorList>
            <person name="Hjerde E."/>
        </authorList>
    </citation>
    <scope>NUCLEOTIDE SEQUENCE</scope>
    <source>
        <strain evidence="1">06/09/160</strain>
    </source>
</reference>
<accession>A0A5Q4ZWW7</accession>
<protein>
    <recommendedName>
        <fullName evidence="2">DUF4279 domain-containing protein</fullName>
    </recommendedName>
</protein>
<dbReference type="AlphaFoldDB" id="A0A5Q4ZWW7"/>
<organism evidence="1">
    <name type="scientific">Aliivibrio wodanis</name>
    <dbReference type="NCBI Taxonomy" id="80852"/>
    <lineage>
        <taxon>Bacteria</taxon>
        <taxon>Pseudomonadati</taxon>
        <taxon>Pseudomonadota</taxon>
        <taxon>Gammaproteobacteria</taxon>
        <taxon>Vibrionales</taxon>
        <taxon>Vibrionaceae</taxon>
        <taxon>Aliivibrio</taxon>
    </lineage>
</organism>
<sequence length="142" mass="16312">MPDYSYCVSLSISHPTVETNEISEKLNVMPSVSRNVGEPRLSYSGKLLGGVNKESHWRLDLHDEKRLHSTQVLIEDFIAKQNERFQSSKEYFEELYRTGGYIEYFIGWFSEGSVNMSVTFEPDLLKSTAELYISIGLDAYPE</sequence>